<dbReference type="InterPro" id="IPR030374">
    <property type="entry name" value="PABS"/>
</dbReference>
<dbReference type="Pfam" id="PF01564">
    <property type="entry name" value="Spermine_synth"/>
    <property type="match status" value="1"/>
</dbReference>
<comment type="pathway">
    <text evidence="1">Amine and polyamine biosynthesis; spermidine biosynthesis; spermidine from putrescine: step 1/1.</text>
</comment>
<sequence length="94" mass="10416">MAEIDKMVPEVSKQFFPEMAVGFTDPRVTLHICDGIKFVEDSPPDSYDLIVVDSSDPVGPAEVLFEKAPSHPRPLDRACLAPRPCSNGPYMHPY</sequence>
<evidence type="ECO:0000313" key="9">
    <source>
        <dbReference type="Proteomes" id="UP000236333"/>
    </source>
</evidence>
<comment type="catalytic activity">
    <reaction evidence="5">
        <text>S-adenosyl 3-(methylsulfanyl)propylamine + putrescine = S-methyl-5'-thioadenosine + spermidine + H(+)</text>
        <dbReference type="Rhea" id="RHEA:12721"/>
        <dbReference type="ChEBI" id="CHEBI:15378"/>
        <dbReference type="ChEBI" id="CHEBI:17509"/>
        <dbReference type="ChEBI" id="CHEBI:57443"/>
        <dbReference type="ChEBI" id="CHEBI:57834"/>
        <dbReference type="ChEBI" id="CHEBI:326268"/>
        <dbReference type="EC" id="2.5.1.16"/>
    </reaction>
</comment>
<dbReference type="OrthoDB" id="38125at2759"/>
<keyword evidence="9" id="KW-1185">Reference proteome</keyword>
<gene>
    <name evidence="8" type="ORF">TSOC_000134</name>
</gene>
<dbReference type="Proteomes" id="UP000236333">
    <property type="component" value="Unassembled WGS sequence"/>
</dbReference>
<dbReference type="AlphaFoldDB" id="A0A2J8AK75"/>
<dbReference type="GO" id="GO:0008295">
    <property type="term" value="P:spermidine biosynthetic process"/>
    <property type="evidence" value="ECO:0007669"/>
    <property type="project" value="TreeGrafter"/>
</dbReference>
<dbReference type="EC" id="2.5.1.16" evidence="3"/>
<dbReference type="EMBL" id="PGGS01000002">
    <property type="protein sequence ID" value="PNH12917.1"/>
    <property type="molecule type" value="Genomic_DNA"/>
</dbReference>
<evidence type="ECO:0000256" key="3">
    <source>
        <dbReference type="ARBA" id="ARBA00012455"/>
    </source>
</evidence>
<dbReference type="PROSITE" id="PS51006">
    <property type="entry name" value="PABS_2"/>
    <property type="match status" value="1"/>
</dbReference>
<evidence type="ECO:0000256" key="1">
    <source>
        <dbReference type="ARBA" id="ARBA00005123"/>
    </source>
</evidence>
<dbReference type="InterPro" id="IPR029063">
    <property type="entry name" value="SAM-dependent_MTases_sf"/>
</dbReference>
<protein>
    <recommendedName>
        <fullName evidence="3">spermidine synthase</fullName>
        <ecNumber evidence="3">2.5.1.16</ecNumber>
    </recommendedName>
</protein>
<comment type="caution">
    <text evidence="8">The sequence shown here is derived from an EMBL/GenBank/DDBJ whole genome shotgun (WGS) entry which is preliminary data.</text>
</comment>
<dbReference type="GO" id="GO:0005829">
    <property type="term" value="C:cytosol"/>
    <property type="evidence" value="ECO:0007669"/>
    <property type="project" value="TreeGrafter"/>
</dbReference>
<dbReference type="InterPro" id="IPR001045">
    <property type="entry name" value="Spermi_synthase"/>
</dbReference>
<dbReference type="Gene3D" id="3.40.50.150">
    <property type="entry name" value="Vaccinia Virus protein VP39"/>
    <property type="match status" value="1"/>
</dbReference>
<feature type="active site" description="Proton acceptor" evidence="6">
    <location>
        <position position="53"/>
    </location>
</feature>
<comment type="similarity">
    <text evidence="2">Belongs to the spermidine/spermine synthase family.</text>
</comment>
<dbReference type="SUPFAM" id="SSF53335">
    <property type="entry name" value="S-adenosyl-L-methionine-dependent methyltransferases"/>
    <property type="match status" value="1"/>
</dbReference>
<evidence type="ECO:0000313" key="8">
    <source>
        <dbReference type="EMBL" id="PNH12917.1"/>
    </source>
</evidence>
<keyword evidence="4 6" id="KW-0808">Transferase</keyword>
<dbReference type="PANTHER" id="PTHR11558:SF11">
    <property type="entry name" value="SPERMIDINE SYNTHASE"/>
    <property type="match status" value="1"/>
</dbReference>
<feature type="domain" description="PABS" evidence="7">
    <location>
        <begin position="1"/>
        <end position="94"/>
    </location>
</feature>
<proteinExistence type="inferred from homology"/>
<dbReference type="GO" id="GO:0004766">
    <property type="term" value="F:spermidine synthase activity"/>
    <property type="evidence" value="ECO:0007669"/>
    <property type="project" value="UniProtKB-EC"/>
</dbReference>
<keyword evidence="6" id="KW-0620">Polyamine biosynthesis</keyword>
<evidence type="ECO:0000256" key="4">
    <source>
        <dbReference type="ARBA" id="ARBA00022679"/>
    </source>
</evidence>
<name>A0A2J8AK75_9CHLO</name>
<dbReference type="PANTHER" id="PTHR11558">
    <property type="entry name" value="SPERMIDINE/SPERMINE SYNTHASE"/>
    <property type="match status" value="1"/>
</dbReference>
<organism evidence="8 9">
    <name type="scientific">Tetrabaena socialis</name>
    <dbReference type="NCBI Taxonomy" id="47790"/>
    <lineage>
        <taxon>Eukaryota</taxon>
        <taxon>Viridiplantae</taxon>
        <taxon>Chlorophyta</taxon>
        <taxon>core chlorophytes</taxon>
        <taxon>Chlorophyceae</taxon>
        <taxon>CS clade</taxon>
        <taxon>Chlamydomonadales</taxon>
        <taxon>Tetrabaenaceae</taxon>
        <taxon>Tetrabaena</taxon>
    </lineage>
</organism>
<evidence type="ECO:0000259" key="7">
    <source>
        <dbReference type="PROSITE" id="PS51006"/>
    </source>
</evidence>
<accession>A0A2J8AK75</accession>
<reference evidence="8 9" key="1">
    <citation type="journal article" date="2017" name="Mol. Biol. Evol.">
        <title>The 4-celled Tetrabaena socialis nuclear genome reveals the essential components for genetic control of cell number at the origin of multicellularity in the volvocine lineage.</title>
        <authorList>
            <person name="Featherston J."/>
            <person name="Arakaki Y."/>
            <person name="Hanschen E.R."/>
            <person name="Ferris P.J."/>
            <person name="Michod R.E."/>
            <person name="Olson B.J.S.C."/>
            <person name="Nozaki H."/>
            <person name="Durand P.M."/>
        </authorList>
    </citation>
    <scope>NUCLEOTIDE SEQUENCE [LARGE SCALE GENOMIC DNA]</scope>
    <source>
        <strain evidence="8 9">NIES-571</strain>
    </source>
</reference>
<evidence type="ECO:0000256" key="2">
    <source>
        <dbReference type="ARBA" id="ARBA00007867"/>
    </source>
</evidence>
<evidence type="ECO:0000256" key="6">
    <source>
        <dbReference type="PROSITE-ProRule" id="PRU00354"/>
    </source>
</evidence>
<evidence type="ECO:0000256" key="5">
    <source>
        <dbReference type="ARBA" id="ARBA00049307"/>
    </source>
</evidence>